<gene>
    <name evidence="5" type="ORF">M72_20031</name>
</gene>
<keyword evidence="6" id="KW-1185">Reference proteome</keyword>
<dbReference type="EMBL" id="CVRR01000004">
    <property type="protein sequence ID" value="CRL32299.1"/>
    <property type="molecule type" value="Genomic_DNA"/>
</dbReference>
<dbReference type="Gene3D" id="3.40.50.2300">
    <property type="match status" value="2"/>
</dbReference>
<dbReference type="PANTHER" id="PTHR30146:SF150">
    <property type="entry name" value="ARABINOSE METABOLISM TRANSCRIPTIONAL REPRESSOR"/>
    <property type="match status" value="1"/>
</dbReference>
<keyword evidence="1" id="KW-0805">Transcription regulation</keyword>
<dbReference type="GO" id="GO:0003700">
    <property type="term" value="F:DNA-binding transcription factor activity"/>
    <property type="evidence" value="ECO:0007669"/>
    <property type="project" value="InterPro"/>
</dbReference>
<dbReference type="STRING" id="301302.ERS852420_00289"/>
<dbReference type="InterPro" id="IPR036390">
    <property type="entry name" value="WH_DNA-bd_sf"/>
</dbReference>
<organism evidence="5 6">
    <name type="scientific">Roseburia faecis</name>
    <dbReference type="NCBI Taxonomy" id="301302"/>
    <lineage>
        <taxon>Bacteria</taxon>
        <taxon>Bacillati</taxon>
        <taxon>Bacillota</taxon>
        <taxon>Clostridia</taxon>
        <taxon>Lachnospirales</taxon>
        <taxon>Lachnospiraceae</taxon>
        <taxon>Roseburia</taxon>
    </lineage>
</organism>
<keyword evidence="3" id="KW-0804">Transcription</keyword>
<dbReference type="Gene3D" id="1.10.10.10">
    <property type="entry name" value="Winged helix-like DNA-binding domain superfamily/Winged helix DNA-binding domain"/>
    <property type="match status" value="1"/>
</dbReference>
<dbReference type="InterPro" id="IPR033532">
    <property type="entry name" value="AraR_ligand_bind_dom"/>
</dbReference>
<keyword evidence="2" id="KW-0238">DNA-binding</keyword>
<dbReference type="SUPFAM" id="SSF53822">
    <property type="entry name" value="Periplasmic binding protein-like I"/>
    <property type="match status" value="1"/>
</dbReference>
<proteinExistence type="predicted"/>
<dbReference type="CDD" id="cd01541">
    <property type="entry name" value="PBP1_AraR"/>
    <property type="match status" value="1"/>
</dbReference>
<reference evidence="6" key="1">
    <citation type="submission" date="2015-05" db="EMBL/GenBank/DDBJ databases">
        <authorList>
            <consortium name="Pathogen Informatics"/>
        </authorList>
    </citation>
    <scope>NUCLEOTIDE SEQUENCE [LARGE SCALE GENOMIC DNA]</scope>
    <source>
        <strain evidence="6">M72</strain>
    </source>
</reference>
<dbReference type="AlphaFoldDB" id="A0A0M6WCG9"/>
<sequence>MESITGGNTPKYQELTEQLRLQIVSGEIAPGQKLPSENTLSAQYQVSRQTVRKALAILQNEGYIYAEHGRGTFCSEMMRHAHPSKNIAVVTTYLSDYIFPRVIQGIDDVLTGAGYSIVLKNTKNSRTREAECLQEILSKDIDGVIIEPSKSQIFCRHMNLYEQLEKSHIPYVFIQGCFPQMKDKPHVLLDDFQGGYMITKYLTDHGHKNIVGVFKADDMQGQNRHKGYVRALQEAEILYDPDKVVWFHTEDRKIHPYEAIREMAGKTLRGRMDAVVCYNDQTAQLVIRALQEEGLRIPEDVSVTGYDNSSLANKQGLRLTTIDHPQEKLGAMAAELLLSMIQNGEKEEGESVLIQPMLIEGNSCMEYR</sequence>
<accession>A0A0M6WCG9</accession>
<dbReference type="OrthoDB" id="9813468at2"/>
<evidence type="ECO:0000313" key="6">
    <source>
        <dbReference type="Proteomes" id="UP000049979"/>
    </source>
</evidence>
<feature type="domain" description="HTH gntR-type" evidence="4">
    <location>
        <begin position="9"/>
        <end position="77"/>
    </location>
</feature>
<dbReference type="PROSITE" id="PS50949">
    <property type="entry name" value="HTH_GNTR"/>
    <property type="match status" value="1"/>
</dbReference>
<dbReference type="InterPro" id="IPR028082">
    <property type="entry name" value="Peripla_BP_I"/>
</dbReference>
<dbReference type="PRINTS" id="PR00035">
    <property type="entry name" value="HTHGNTR"/>
</dbReference>
<evidence type="ECO:0000313" key="5">
    <source>
        <dbReference type="EMBL" id="CRL32299.1"/>
    </source>
</evidence>
<dbReference type="Pfam" id="PF00392">
    <property type="entry name" value="GntR"/>
    <property type="match status" value="1"/>
</dbReference>
<dbReference type="RefSeq" id="WP_055066807.1">
    <property type="nucleotide sequence ID" value="NZ_CP173697.1"/>
</dbReference>
<dbReference type="SUPFAM" id="SSF46785">
    <property type="entry name" value="Winged helix' DNA-binding domain"/>
    <property type="match status" value="1"/>
</dbReference>
<dbReference type="Proteomes" id="UP000049979">
    <property type="component" value="Unassembled WGS sequence"/>
</dbReference>
<evidence type="ECO:0000259" key="4">
    <source>
        <dbReference type="PROSITE" id="PS50949"/>
    </source>
</evidence>
<dbReference type="CDD" id="cd07377">
    <property type="entry name" value="WHTH_GntR"/>
    <property type="match status" value="1"/>
</dbReference>
<evidence type="ECO:0000256" key="2">
    <source>
        <dbReference type="ARBA" id="ARBA00023125"/>
    </source>
</evidence>
<dbReference type="InterPro" id="IPR036388">
    <property type="entry name" value="WH-like_DNA-bd_sf"/>
</dbReference>
<evidence type="ECO:0000256" key="1">
    <source>
        <dbReference type="ARBA" id="ARBA00023015"/>
    </source>
</evidence>
<evidence type="ECO:0000256" key="3">
    <source>
        <dbReference type="ARBA" id="ARBA00023163"/>
    </source>
</evidence>
<dbReference type="Pfam" id="PF13377">
    <property type="entry name" value="Peripla_BP_3"/>
    <property type="match status" value="1"/>
</dbReference>
<name>A0A0M6WCG9_9FIRM</name>
<dbReference type="GO" id="GO:0000976">
    <property type="term" value="F:transcription cis-regulatory region binding"/>
    <property type="evidence" value="ECO:0007669"/>
    <property type="project" value="TreeGrafter"/>
</dbReference>
<dbReference type="InterPro" id="IPR000524">
    <property type="entry name" value="Tscrpt_reg_HTH_GntR"/>
</dbReference>
<dbReference type="InterPro" id="IPR046335">
    <property type="entry name" value="LacI/GalR-like_sensor"/>
</dbReference>
<protein>
    <submittedName>
        <fullName evidence="5">LacI family transcriptional regulator</fullName>
    </submittedName>
</protein>
<dbReference type="PANTHER" id="PTHR30146">
    <property type="entry name" value="LACI-RELATED TRANSCRIPTIONAL REPRESSOR"/>
    <property type="match status" value="1"/>
</dbReference>
<dbReference type="SMART" id="SM00345">
    <property type="entry name" value="HTH_GNTR"/>
    <property type="match status" value="1"/>
</dbReference>